<accession>A0A2P2NT49</accession>
<name>A0A2P2NT49_RHIMU</name>
<feature type="compositionally biased region" description="Basic and acidic residues" evidence="1">
    <location>
        <begin position="1"/>
        <end position="27"/>
    </location>
</feature>
<feature type="region of interest" description="Disordered" evidence="1">
    <location>
        <begin position="1"/>
        <end position="43"/>
    </location>
</feature>
<evidence type="ECO:0000256" key="1">
    <source>
        <dbReference type="SAM" id="MobiDB-lite"/>
    </source>
</evidence>
<evidence type="ECO:0000313" key="2">
    <source>
        <dbReference type="EMBL" id="MBX45561.1"/>
    </source>
</evidence>
<organism evidence="2">
    <name type="scientific">Rhizophora mucronata</name>
    <name type="common">Asiatic mangrove</name>
    <dbReference type="NCBI Taxonomy" id="61149"/>
    <lineage>
        <taxon>Eukaryota</taxon>
        <taxon>Viridiplantae</taxon>
        <taxon>Streptophyta</taxon>
        <taxon>Embryophyta</taxon>
        <taxon>Tracheophyta</taxon>
        <taxon>Spermatophyta</taxon>
        <taxon>Magnoliopsida</taxon>
        <taxon>eudicotyledons</taxon>
        <taxon>Gunneridae</taxon>
        <taxon>Pentapetalae</taxon>
        <taxon>rosids</taxon>
        <taxon>fabids</taxon>
        <taxon>Malpighiales</taxon>
        <taxon>Rhizophoraceae</taxon>
        <taxon>Rhizophora</taxon>
    </lineage>
</organism>
<reference evidence="2" key="1">
    <citation type="submission" date="2018-02" db="EMBL/GenBank/DDBJ databases">
        <title>Rhizophora mucronata_Transcriptome.</title>
        <authorList>
            <person name="Meera S.P."/>
            <person name="Sreeshan A."/>
            <person name="Augustine A."/>
        </authorList>
    </citation>
    <scope>NUCLEOTIDE SEQUENCE</scope>
    <source>
        <tissue evidence="2">Leaf</tissue>
    </source>
</reference>
<dbReference type="AlphaFoldDB" id="A0A2P2NT49"/>
<dbReference type="EMBL" id="GGEC01065077">
    <property type="protein sequence ID" value="MBX45561.1"/>
    <property type="molecule type" value="Transcribed_RNA"/>
</dbReference>
<protein>
    <submittedName>
        <fullName evidence="2">Uncharacterized protein</fullName>
    </submittedName>
</protein>
<sequence>MERKASEEETQKKERKNLDFRAQENQETKSPQYVTSALGGYDS</sequence>
<proteinExistence type="predicted"/>